<evidence type="ECO:0008006" key="6">
    <source>
        <dbReference type="Google" id="ProtNLM"/>
    </source>
</evidence>
<dbReference type="RefSeq" id="WP_189257678.1">
    <property type="nucleotide sequence ID" value="NZ_BMRE01000039.1"/>
</dbReference>
<feature type="region of interest" description="Disordered" evidence="1">
    <location>
        <begin position="546"/>
        <end position="568"/>
    </location>
</feature>
<dbReference type="Proteomes" id="UP000649573">
    <property type="component" value="Unassembled WGS sequence"/>
</dbReference>
<dbReference type="PANTHER" id="PTHR42059">
    <property type="entry name" value="TNT DOMAIN-CONTAINING PROTEIN"/>
    <property type="match status" value="1"/>
</dbReference>
<sequence length="809" mass="80770">MGIELPVELTEVAAKAGVSWPKADEDAMRSSAAAWREAGDKIKTLGTSSDGAATRALEGVTGATGDAARGRWAKVVAPDGDLQRAAKGCHAAADRLDHAAQQVGAAKVEIVRELVTLAKNNDAAHASASAGNPNALLGLDTLTRGTAANVANLHNTLSSAIRLDSGVDMSQASPPVNTAPGAHGPGGGGGLLSPVTNVVGGVVEPVAQVVQTATAPVAPVVNAVTAPVAPVVGAVTDTAAPVLNATAPVTAPVAAVVQPAVEAVPGGHDTVGQVFDAVDGRGEGPRGEGPPGNPGRGEGPGNPTLPGLVPDTSQASAHVVPPVADVIPSVQGSLGPIAEGTTQASAAVLDQPLIRGGEVHGQPGPAPAASVPQAQAAPAGPAFGGAPAAGPVSGPVGGAAGAVGGAVSGAVGGVPSAAPAAGAQVGSVVGQQQGGAQAAAQQGQAAQQGAKAVDAKAAGPQAGPAAKTGLPTGSAGQAITGQASQAAQVGQSGNQVTGQSQPQTPSQGGNQAPGQGQPGAKDPAAKDLSKEALDALQDGADERGTHQIGQTVTSGPMAGVDFSAHQSGSLTDRLENREHNQALSGVPGVAYDVARHTYTAAAVGSWFMAVFLGSSQAPRLAPKPSRQLPAPVQQDEQQVIPRFAPQDHPQAGLVDTSFPQPFEKSEGLGKDHPVVQELLEGYDPLAGMHERDWESLFQNEDGSPRWPVEREGGYEDSQPEILKAGAELDRFGTPEGRVLSTAGTPFKERSLPPQAADEGYRRYRVTRDLPVHRTISAPWFGQPGGGSRYRTTYPVADLVALGYLTEITA</sequence>
<dbReference type="Pfam" id="PF14021">
    <property type="entry name" value="TNT"/>
    <property type="match status" value="1"/>
</dbReference>
<dbReference type="EMBL" id="BMRE01000039">
    <property type="protein sequence ID" value="GGU64934.1"/>
    <property type="molecule type" value="Genomic_DNA"/>
</dbReference>
<feature type="region of interest" description="Disordered" evidence="1">
    <location>
        <begin position="451"/>
        <end position="526"/>
    </location>
</feature>
<dbReference type="InterPro" id="IPR053024">
    <property type="entry name" value="Fungal_surface_NADase"/>
</dbReference>
<gene>
    <name evidence="4" type="ORF">GCM10010178_66150</name>
</gene>
<dbReference type="InterPro" id="IPR025331">
    <property type="entry name" value="TNT"/>
</dbReference>
<evidence type="ECO:0000313" key="5">
    <source>
        <dbReference type="Proteomes" id="UP000649573"/>
    </source>
</evidence>
<dbReference type="Pfam" id="PF25547">
    <property type="entry name" value="WXG100_2"/>
    <property type="match status" value="1"/>
</dbReference>
<keyword evidence="5" id="KW-1185">Reference proteome</keyword>
<dbReference type="InterPro" id="IPR057746">
    <property type="entry name" value="CpnT-like_N"/>
</dbReference>
<feature type="region of interest" description="Disordered" evidence="1">
    <location>
        <begin position="265"/>
        <end position="313"/>
    </location>
</feature>
<feature type="domain" description="Outer membrane channel protein CpnT-like N-terminal" evidence="3">
    <location>
        <begin position="10"/>
        <end position="117"/>
    </location>
</feature>
<feature type="compositionally biased region" description="Gly residues" evidence="1">
    <location>
        <begin position="287"/>
        <end position="300"/>
    </location>
</feature>
<feature type="region of interest" description="Disordered" evidence="1">
    <location>
        <begin position="355"/>
        <end position="379"/>
    </location>
</feature>
<evidence type="ECO:0000313" key="4">
    <source>
        <dbReference type="EMBL" id="GGU64934.1"/>
    </source>
</evidence>
<feature type="compositionally biased region" description="Low complexity" evidence="1">
    <location>
        <begin position="481"/>
        <end position="522"/>
    </location>
</feature>
<organism evidence="4 5">
    <name type="scientific">Lentzea flava</name>
    <dbReference type="NCBI Taxonomy" id="103732"/>
    <lineage>
        <taxon>Bacteria</taxon>
        <taxon>Bacillati</taxon>
        <taxon>Actinomycetota</taxon>
        <taxon>Actinomycetes</taxon>
        <taxon>Pseudonocardiales</taxon>
        <taxon>Pseudonocardiaceae</taxon>
        <taxon>Lentzea</taxon>
    </lineage>
</organism>
<dbReference type="PANTHER" id="PTHR42059:SF1">
    <property type="entry name" value="TNT DOMAIN-CONTAINING PROTEIN"/>
    <property type="match status" value="1"/>
</dbReference>
<evidence type="ECO:0000256" key="1">
    <source>
        <dbReference type="SAM" id="MobiDB-lite"/>
    </source>
</evidence>
<reference evidence="5" key="1">
    <citation type="journal article" date="2019" name="Int. J. Syst. Evol. Microbiol.">
        <title>The Global Catalogue of Microorganisms (GCM) 10K type strain sequencing project: providing services to taxonomists for standard genome sequencing and annotation.</title>
        <authorList>
            <consortium name="The Broad Institute Genomics Platform"/>
            <consortium name="The Broad Institute Genome Sequencing Center for Infectious Disease"/>
            <person name="Wu L."/>
            <person name="Ma J."/>
        </authorList>
    </citation>
    <scope>NUCLEOTIDE SEQUENCE [LARGE SCALE GENOMIC DNA]</scope>
    <source>
        <strain evidence="5">JCM 3296</strain>
    </source>
</reference>
<feature type="compositionally biased region" description="Low complexity" evidence="1">
    <location>
        <begin position="451"/>
        <end position="467"/>
    </location>
</feature>
<evidence type="ECO:0000259" key="2">
    <source>
        <dbReference type="Pfam" id="PF14021"/>
    </source>
</evidence>
<protein>
    <recommendedName>
        <fullName evidence="6">DUF4237 domain-containing protein</fullName>
    </recommendedName>
</protein>
<evidence type="ECO:0000259" key="3">
    <source>
        <dbReference type="Pfam" id="PF25547"/>
    </source>
</evidence>
<name>A0ABQ2V1Q5_9PSEU</name>
<comment type="caution">
    <text evidence="4">The sequence shown here is derived from an EMBL/GenBank/DDBJ whole genome shotgun (WGS) entry which is preliminary data.</text>
</comment>
<accession>A0ABQ2V1Q5</accession>
<feature type="domain" description="TNT" evidence="2">
    <location>
        <begin position="722"/>
        <end position="807"/>
    </location>
</feature>
<feature type="compositionally biased region" description="Low complexity" evidence="1">
    <location>
        <begin position="361"/>
        <end position="379"/>
    </location>
</feature>
<feature type="region of interest" description="Disordered" evidence="1">
    <location>
        <begin position="169"/>
        <end position="190"/>
    </location>
</feature>
<proteinExistence type="predicted"/>